<feature type="non-terminal residue" evidence="2">
    <location>
        <position position="78"/>
    </location>
</feature>
<sequence length="78" mass="8477">MPSFSVAFLLGSARLARTAAALTRRNLTSGMRKVILRWQTRHIAMDDSPLTEAIPGAAYGVEHSEQVGMKLLTSMSTT</sequence>
<gene>
    <name evidence="2" type="ORF">B0A49_05629</name>
</gene>
<feature type="signal peptide" evidence="1">
    <location>
        <begin position="1"/>
        <end position="20"/>
    </location>
</feature>
<keyword evidence="3" id="KW-1185">Reference proteome</keyword>
<evidence type="ECO:0000313" key="3">
    <source>
        <dbReference type="Proteomes" id="UP000308768"/>
    </source>
</evidence>
<name>A0A4V5NEK6_9PEZI</name>
<evidence type="ECO:0000256" key="1">
    <source>
        <dbReference type="SAM" id="SignalP"/>
    </source>
</evidence>
<accession>A0A4V5NEK6</accession>
<comment type="caution">
    <text evidence="2">The sequence shown here is derived from an EMBL/GenBank/DDBJ whole genome shotgun (WGS) entry which is preliminary data.</text>
</comment>
<keyword evidence="1" id="KW-0732">Signal</keyword>
<dbReference type="AlphaFoldDB" id="A0A4V5NEK6"/>
<dbReference type="EMBL" id="NAJN01000927">
    <property type="protein sequence ID" value="TKA67279.1"/>
    <property type="molecule type" value="Genomic_DNA"/>
</dbReference>
<evidence type="ECO:0000313" key="2">
    <source>
        <dbReference type="EMBL" id="TKA67279.1"/>
    </source>
</evidence>
<feature type="chain" id="PRO_5020332978" evidence="1">
    <location>
        <begin position="21"/>
        <end position="78"/>
    </location>
</feature>
<reference evidence="2 3" key="1">
    <citation type="submission" date="2017-03" db="EMBL/GenBank/DDBJ databases">
        <title>Genomes of endolithic fungi from Antarctica.</title>
        <authorList>
            <person name="Coleine C."/>
            <person name="Masonjones S."/>
            <person name="Stajich J.E."/>
        </authorList>
    </citation>
    <scope>NUCLEOTIDE SEQUENCE [LARGE SCALE GENOMIC DNA]</scope>
    <source>
        <strain evidence="2 3">CCFEE 5187</strain>
    </source>
</reference>
<proteinExistence type="predicted"/>
<protein>
    <submittedName>
        <fullName evidence="2">Uncharacterized protein</fullName>
    </submittedName>
</protein>
<dbReference type="Proteomes" id="UP000308768">
    <property type="component" value="Unassembled WGS sequence"/>
</dbReference>
<organism evidence="2 3">
    <name type="scientific">Cryomyces minteri</name>
    <dbReference type="NCBI Taxonomy" id="331657"/>
    <lineage>
        <taxon>Eukaryota</taxon>
        <taxon>Fungi</taxon>
        <taxon>Dikarya</taxon>
        <taxon>Ascomycota</taxon>
        <taxon>Pezizomycotina</taxon>
        <taxon>Dothideomycetes</taxon>
        <taxon>Dothideomycetes incertae sedis</taxon>
        <taxon>Cryomyces</taxon>
    </lineage>
</organism>